<accession>A0A562VNQ3</accession>
<gene>
    <name evidence="3" type="ORF">JN12_01642</name>
</gene>
<dbReference type="AlphaFoldDB" id="A0A562VNQ3"/>
<organism evidence="3 4">
    <name type="scientific">Geobacter argillaceus</name>
    <dbReference type="NCBI Taxonomy" id="345631"/>
    <lineage>
        <taxon>Bacteria</taxon>
        <taxon>Pseudomonadati</taxon>
        <taxon>Thermodesulfobacteriota</taxon>
        <taxon>Desulfuromonadia</taxon>
        <taxon>Geobacterales</taxon>
        <taxon>Geobacteraceae</taxon>
        <taxon>Geobacter</taxon>
    </lineage>
</organism>
<keyword evidence="2" id="KW-0472">Membrane</keyword>
<feature type="transmembrane region" description="Helical" evidence="2">
    <location>
        <begin position="12"/>
        <end position="32"/>
    </location>
</feature>
<dbReference type="PROSITE" id="PS51257">
    <property type="entry name" value="PROKAR_LIPOPROTEIN"/>
    <property type="match status" value="1"/>
</dbReference>
<sequence>MRAAHRNWLKLSIAAACGLLAACAIITVNVYFPEKDVKQAYKSLDDMLLKQGNGKGATDQAPAPPAGETPETPKPQSRLLIPGFSLVAAAYAAEANVADELAVELSSMPEVLKAYDDMNKRLPELNRLRDSGAVGETNQGLVSIRDKAKAAGKDELVKAENENRKAVITGMAKAILKVNRQPVTDARVKQVLGKAAATYAATKQEGAKAGWWTQLPNGHWVQK</sequence>
<evidence type="ECO:0000256" key="2">
    <source>
        <dbReference type="SAM" id="Phobius"/>
    </source>
</evidence>
<evidence type="ECO:0000256" key="1">
    <source>
        <dbReference type="SAM" id="MobiDB-lite"/>
    </source>
</evidence>
<comment type="caution">
    <text evidence="3">The sequence shown here is derived from an EMBL/GenBank/DDBJ whole genome shotgun (WGS) entry which is preliminary data.</text>
</comment>
<reference evidence="3 4" key="1">
    <citation type="submission" date="2019-07" db="EMBL/GenBank/DDBJ databases">
        <title>Genomic Encyclopedia of Archaeal and Bacterial Type Strains, Phase II (KMG-II): from individual species to whole genera.</title>
        <authorList>
            <person name="Goeker M."/>
        </authorList>
    </citation>
    <scope>NUCLEOTIDE SEQUENCE [LARGE SCALE GENOMIC DNA]</scope>
    <source>
        <strain evidence="3 4">ATCC BAA-1139</strain>
    </source>
</reference>
<name>A0A562VNQ3_9BACT</name>
<keyword evidence="4" id="KW-1185">Reference proteome</keyword>
<dbReference type="EMBL" id="VLLN01000008">
    <property type="protein sequence ID" value="TWJ19525.1"/>
    <property type="molecule type" value="Genomic_DNA"/>
</dbReference>
<dbReference type="Pfam" id="PF07027">
    <property type="entry name" value="DUF1318"/>
    <property type="match status" value="1"/>
</dbReference>
<feature type="region of interest" description="Disordered" evidence="1">
    <location>
        <begin position="52"/>
        <end position="76"/>
    </location>
</feature>
<evidence type="ECO:0000313" key="4">
    <source>
        <dbReference type="Proteomes" id="UP000319449"/>
    </source>
</evidence>
<dbReference type="OrthoDB" id="8526313at2"/>
<keyword evidence="2" id="KW-0812">Transmembrane</keyword>
<dbReference type="Proteomes" id="UP000319449">
    <property type="component" value="Unassembled WGS sequence"/>
</dbReference>
<keyword evidence="2" id="KW-1133">Transmembrane helix</keyword>
<proteinExistence type="predicted"/>
<dbReference type="InterPro" id="IPR008309">
    <property type="entry name" value="YdbL"/>
</dbReference>
<evidence type="ECO:0000313" key="3">
    <source>
        <dbReference type="EMBL" id="TWJ19525.1"/>
    </source>
</evidence>
<dbReference type="RefSeq" id="WP_145021020.1">
    <property type="nucleotide sequence ID" value="NZ_VLLN01000008.1"/>
</dbReference>
<protein>
    <submittedName>
        <fullName evidence="3">Uncharacterized protein DUF1318</fullName>
    </submittedName>
</protein>